<proteinExistence type="predicted"/>
<dbReference type="EMBL" id="QKYT01000175">
    <property type="protein sequence ID" value="RIA90628.1"/>
    <property type="molecule type" value="Genomic_DNA"/>
</dbReference>
<reference evidence="1 2" key="1">
    <citation type="submission" date="2018-06" db="EMBL/GenBank/DDBJ databases">
        <title>Comparative genomics reveals the genomic features of Rhizophagus irregularis, R. cerebriforme, R. diaphanum and Gigaspora rosea, and their symbiotic lifestyle signature.</title>
        <authorList>
            <person name="Morin E."/>
            <person name="San Clemente H."/>
            <person name="Chen E.C.H."/>
            <person name="De La Providencia I."/>
            <person name="Hainaut M."/>
            <person name="Kuo A."/>
            <person name="Kohler A."/>
            <person name="Murat C."/>
            <person name="Tang N."/>
            <person name="Roy S."/>
            <person name="Loubradou J."/>
            <person name="Henrissat B."/>
            <person name="Grigoriev I.V."/>
            <person name="Corradi N."/>
            <person name="Roux C."/>
            <person name="Martin F.M."/>
        </authorList>
    </citation>
    <scope>NUCLEOTIDE SEQUENCE [LARGE SCALE GENOMIC DNA]</scope>
    <source>
        <strain evidence="1 2">DAOM 227022</strain>
    </source>
</reference>
<sequence>MDGSLINSSFSNCSITCELAAVVLAIFVSPPLSTFTIFTDCASIDQHFQYLNNLSPFSYRNIFKQQSLPLLWSILMHLLSENNISLTFKKVKDTHSSSITLSFLPQNLPVHSIVPKWNNIVIDSHL</sequence>
<dbReference type="AlphaFoldDB" id="A0A397SX49"/>
<accession>A0A397SX49</accession>
<evidence type="ECO:0000313" key="1">
    <source>
        <dbReference type="EMBL" id="RIA90628.1"/>
    </source>
</evidence>
<organism evidence="1 2">
    <name type="scientific">Glomus cerebriforme</name>
    <dbReference type="NCBI Taxonomy" id="658196"/>
    <lineage>
        <taxon>Eukaryota</taxon>
        <taxon>Fungi</taxon>
        <taxon>Fungi incertae sedis</taxon>
        <taxon>Mucoromycota</taxon>
        <taxon>Glomeromycotina</taxon>
        <taxon>Glomeromycetes</taxon>
        <taxon>Glomerales</taxon>
        <taxon>Glomeraceae</taxon>
        <taxon>Glomus</taxon>
    </lineage>
</organism>
<comment type="caution">
    <text evidence="1">The sequence shown here is derived from an EMBL/GenBank/DDBJ whole genome shotgun (WGS) entry which is preliminary data.</text>
</comment>
<name>A0A397SX49_9GLOM</name>
<gene>
    <name evidence="1" type="ORF">C1645_823074</name>
</gene>
<keyword evidence="2" id="KW-1185">Reference proteome</keyword>
<evidence type="ECO:0000313" key="2">
    <source>
        <dbReference type="Proteomes" id="UP000265703"/>
    </source>
</evidence>
<protein>
    <recommendedName>
        <fullName evidence="3">RNase H type-1 domain-containing protein</fullName>
    </recommendedName>
</protein>
<evidence type="ECO:0008006" key="3">
    <source>
        <dbReference type="Google" id="ProtNLM"/>
    </source>
</evidence>
<dbReference type="Proteomes" id="UP000265703">
    <property type="component" value="Unassembled WGS sequence"/>
</dbReference>